<dbReference type="SUPFAM" id="SSF56935">
    <property type="entry name" value="Porins"/>
    <property type="match status" value="1"/>
</dbReference>
<comment type="caution">
    <text evidence="2">The sequence shown here is derived from an EMBL/GenBank/DDBJ whole genome shotgun (WGS) entry which is preliminary data.</text>
</comment>
<keyword evidence="3" id="KW-1185">Reference proteome</keyword>
<proteinExistence type="predicted"/>
<sequence>MKIWFYLILLTIIPTLPAHGQETTIQGLVVETGSKTPVRGAVVTIRNNKNTILYNTQTSTKGEFSLMVKREKVADATLVVSSMTHQTVQCTLTSQTFYRMEMQPKAFEIKDVYVKPDKITHRNDTTSYLVSSFATQKDRTIGDVLRKLPGIDVSKEGTVSYNGKAIDQFLVEGVDLFDGQYNIATRNISHDIISRVDVVENFQSKKTMRKNKAEGGTALNLALKDKAKGRWSGNVRAATGLPKLWESEGFGAHLSAVNQTSLTAKSNNTGKDIMSENKMLTLDELLRRVSTSTPTPFISTSLGRPGSLDEGRTRFGRTHIVNVGNVQKVSETGILRTKLYYSDDRNTAVREHGLSYFLADTTLTRTTTEHGIFNNRELSAAILFKNDKERSFFSNEIKYASTWKRNRTITRGDDNNQSETHSDMHSIENNLQWIRAIGKHHAKLTSVNQYRFMPERLAVINDSTRQQDVKRRQFLSSTQLNLTFNTRRWALEMNAEGRIQVMDIENDYRTMPLDTTFYENANINYTALIVQPTITYKHRGLRGTLQMPLNVCHYFGTSVANRLFFSPNLSLNWDINSRWKIGAKMSINRQEPAVNDSHAMPILVDYRTFEMSPINFYGSRSCQKMAYVSYADYAHMLFVRASVGYDTRYSNLSRTKSVDRHGMTHYSTVESDNNSHGIMALVTISKRLEWLKGTFNARCVLSQNTSSMYQNGINTEFKTGSLQTSASLNSNVWTWLDIAYRAQHSINALEISAMKNRTKLLIQELELTLMPTDALNFSLSAEHYASYFNDGARKHTFFADFSCLYKYHKTDFTLHLNNILNQRYYNNATYNNLSSTYNQYALRGRTLIIGVKMFF</sequence>
<dbReference type="STRING" id="1122991.GCA_000613445_00642"/>
<gene>
    <name evidence="2" type="ORF">EJ73_02287</name>
</gene>
<dbReference type="SUPFAM" id="SSF49464">
    <property type="entry name" value="Carboxypeptidase regulatory domain-like"/>
    <property type="match status" value="1"/>
</dbReference>
<reference evidence="2 3" key="1">
    <citation type="submission" date="2018-05" db="EMBL/GenBank/DDBJ databases">
        <title>Genomic Encyclopedia of Type Strains, Phase I: the one thousand microbial genomes (KMG-I) project.</title>
        <authorList>
            <person name="Kyrpides N."/>
        </authorList>
    </citation>
    <scope>NUCLEOTIDE SEQUENCE [LARGE SCALE GENOMIC DNA]</scope>
    <source>
        <strain evidence="2 3">DSM 15611</strain>
    </source>
</reference>
<dbReference type="InterPro" id="IPR008969">
    <property type="entry name" value="CarboxyPept-like_regulatory"/>
</dbReference>
<accession>A0A318HUG9</accession>
<evidence type="ECO:0000313" key="3">
    <source>
        <dbReference type="Proteomes" id="UP000248314"/>
    </source>
</evidence>
<evidence type="ECO:0000313" key="2">
    <source>
        <dbReference type="EMBL" id="PXX20097.1"/>
    </source>
</evidence>
<dbReference type="EMBL" id="QJJX01000033">
    <property type="protein sequence ID" value="PXX20097.1"/>
    <property type="molecule type" value="Genomic_DNA"/>
</dbReference>
<dbReference type="RefSeq" id="WP_110370440.1">
    <property type="nucleotide sequence ID" value="NZ_QJJX01000033.1"/>
</dbReference>
<evidence type="ECO:0008006" key="4">
    <source>
        <dbReference type="Google" id="ProtNLM"/>
    </source>
</evidence>
<feature type="chain" id="PRO_5016411744" description="Outer membrane receptor protein involved in Fe transport" evidence="1">
    <location>
        <begin position="21"/>
        <end position="855"/>
    </location>
</feature>
<protein>
    <recommendedName>
        <fullName evidence="4">Outer membrane receptor protein involved in Fe transport</fullName>
    </recommendedName>
</protein>
<keyword evidence="1" id="KW-0732">Signal</keyword>
<evidence type="ECO:0000256" key="1">
    <source>
        <dbReference type="SAM" id="SignalP"/>
    </source>
</evidence>
<feature type="signal peptide" evidence="1">
    <location>
        <begin position="1"/>
        <end position="20"/>
    </location>
</feature>
<name>A0A318HUG9_9BACT</name>
<dbReference type="Proteomes" id="UP000248314">
    <property type="component" value="Unassembled WGS sequence"/>
</dbReference>
<dbReference type="AlphaFoldDB" id="A0A318HUG9"/>
<organism evidence="2 3">
    <name type="scientific">Hoylesella shahii DSM 15611 = JCM 12083</name>
    <dbReference type="NCBI Taxonomy" id="1122991"/>
    <lineage>
        <taxon>Bacteria</taxon>
        <taxon>Pseudomonadati</taxon>
        <taxon>Bacteroidota</taxon>
        <taxon>Bacteroidia</taxon>
        <taxon>Bacteroidales</taxon>
        <taxon>Prevotellaceae</taxon>
        <taxon>Hoylesella</taxon>
    </lineage>
</organism>